<feature type="transmembrane region" description="Helical" evidence="1">
    <location>
        <begin position="711"/>
        <end position="730"/>
    </location>
</feature>
<accession>A0A133V3U6</accession>
<dbReference type="GO" id="GO:0015833">
    <property type="term" value="P:peptide transport"/>
    <property type="evidence" value="ECO:0007669"/>
    <property type="project" value="TreeGrafter"/>
</dbReference>
<keyword evidence="1" id="KW-1133">Transmembrane helix</keyword>
<gene>
    <name evidence="3" type="ORF">AKJ41_02720</name>
</gene>
<evidence type="ECO:0000313" key="4">
    <source>
        <dbReference type="Proteomes" id="UP000070344"/>
    </source>
</evidence>
<sequence length="736" mass="81730">MGLQGVYEPLARTGTWKGNLYPMLAKNWGFTDKYTFEINIYPEAEFRDGSSVTAEDVKFSLNAHGNKKWGGTLSTLWDSVESVSVVDETTLDINLKEDYPNYQRIRNCMLVAIFPKSRWKPLIEEMGENIIDYANLNPEKQNGSEPYKLSSLSMDKIVLKRTGNYWGNKIGRYFLPEYHIVMKEVESTARFNDFKGHTLSLVCGWVPASMSYTDERPSKFGWWNEEGKTKAEKYAASPLGQTCLVPNFEKLDIVKNNLWLRKALTYALDVSKISEKSHLGCGAAGPPTYLNPLVAKVEEYTNKDLIRNNFDTEIAMGVPVIKYDKQKAINILKEHCEGSVEEGWTYNGEKIGGWTLETVQGWVDWMGTLSQIREMWSEIGIDVETAFNAYGTWSSRYNTKKFDWTLKGMPGPGSPNVPINNFDQLFMPHTSTWVGSNFFIHDAFPEVGQEGQKILNELYTLPIGSEESINKAKKLQELYVPDLYMIPLWTYVRHVQWWTTRWGNWPTKDDPSDEVMYTSDMTSGLGYLSHMYPVSVETASFSLSKGTVKPGETVTASVSLNNTGDADHNYAVKLRKGPAKAGPGPKVLAHKATVVPAGGSKTVELEFSVDETGSHTITVDDWRFGKTDSNPGEPIEKTLIVSKPENVGPTYPKELPEKVDKAISIAQAARDAAQDAKNTAQEAVSAANAAKKSADEAKAAAEEAGGASTTMVAASMVITIIVVLAGVYVITGKQAT</sequence>
<dbReference type="AlphaFoldDB" id="A0A133V3U6"/>
<dbReference type="Proteomes" id="UP000070344">
    <property type="component" value="Unassembled WGS sequence"/>
</dbReference>
<dbReference type="SUPFAM" id="SSF53850">
    <property type="entry name" value="Periplasmic binding protein-like II"/>
    <property type="match status" value="1"/>
</dbReference>
<dbReference type="Pfam" id="PF00496">
    <property type="entry name" value="SBP_bac_5"/>
    <property type="match status" value="1"/>
</dbReference>
<proteinExistence type="predicted"/>
<dbReference type="PANTHER" id="PTHR30290">
    <property type="entry name" value="PERIPLASMIC BINDING COMPONENT OF ABC TRANSPORTER"/>
    <property type="match status" value="1"/>
</dbReference>
<dbReference type="Gene3D" id="3.90.76.10">
    <property type="entry name" value="Dipeptide-binding Protein, Domain 1"/>
    <property type="match status" value="1"/>
</dbReference>
<protein>
    <recommendedName>
        <fullName evidence="2">Solute-binding protein family 5 domain-containing protein</fullName>
    </recommendedName>
</protein>
<reference evidence="3 4" key="1">
    <citation type="journal article" date="2016" name="Sci. Rep.">
        <title>Metabolic traits of an uncultured archaeal lineage -MSBL1- from brine pools of the Red Sea.</title>
        <authorList>
            <person name="Mwirichia R."/>
            <person name="Alam I."/>
            <person name="Rashid M."/>
            <person name="Vinu M."/>
            <person name="Ba-Alawi W."/>
            <person name="Anthony Kamau A."/>
            <person name="Kamanda Ngugi D."/>
            <person name="Goker M."/>
            <person name="Klenk H.P."/>
            <person name="Bajic V."/>
            <person name="Stingl U."/>
        </authorList>
    </citation>
    <scope>NUCLEOTIDE SEQUENCE [LARGE SCALE GENOMIC DNA]</scope>
    <source>
        <strain evidence="3">SCGC-AAA259O05</strain>
    </source>
</reference>
<feature type="domain" description="Solute-binding protein family 5" evidence="2">
    <location>
        <begin position="20"/>
        <end position="411"/>
    </location>
</feature>
<dbReference type="InterPro" id="IPR013783">
    <property type="entry name" value="Ig-like_fold"/>
</dbReference>
<name>A0A133V3U6_9EURY</name>
<comment type="caution">
    <text evidence="3">The sequence shown here is derived from an EMBL/GenBank/DDBJ whole genome shotgun (WGS) entry which is preliminary data.</text>
</comment>
<evidence type="ECO:0000256" key="1">
    <source>
        <dbReference type="SAM" id="Phobius"/>
    </source>
</evidence>
<dbReference type="GO" id="GO:1904680">
    <property type="term" value="F:peptide transmembrane transporter activity"/>
    <property type="evidence" value="ECO:0007669"/>
    <property type="project" value="TreeGrafter"/>
</dbReference>
<dbReference type="Gene3D" id="3.40.190.10">
    <property type="entry name" value="Periplasmic binding protein-like II"/>
    <property type="match status" value="1"/>
</dbReference>
<evidence type="ECO:0000313" key="3">
    <source>
        <dbReference type="EMBL" id="KXB01103.1"/>
    </source>
</evidence>
<keyword evidence="4" id="KW-1185">Reference proteome</keyword>
<dbReference type="EMBL" id="LHXV01000026">
    <property type="protein sequence ID" value="KXB01103.1"/>
    <property type="molecule type" value="Genomic_DNA"/>
</dbReference>
<evidence type="ECO:0000259" key="2">
    <source>
        <dbReference type="Pfam" id="PF00496"/>
    </source>
</evidence>
<dbReference type="InterPro" id="IPR039424">
    <property type="entry name" value="SBP_5"/>
</dbReference>
<dbReference type="Gene3D" id="3.10.105.10">
    <property type="entry name" value="Dipeptide-binding Protein, Domain 3"/>
    <property type="match status" value="1"/>
</dbReference>
<dbReference type="Gene3D" id="2.60.40.10">
    <property type="entry name" value="Immunoglobulins"/>
    <property type="match status" value="1"/>
</dbReference>
<organism evidence="3 4">
    <name type="scientific">candidate division MSBL1 archaeon SCGC-AAA259O05</name>
    <dbReference type="NCBI Taxonomy" id="1698271"/>
    <lineage>
        <taxon>Archaea</taxon>
        <taxon>Methanobacteriati</taxon>
        <taxon>Methanobacteriota</taxon>
        <taxon>candidate division MSBL1</taxon>
    </lineage>
</organism>
<keyword evidence="1" id="KW-0812">Transmembrane</keyword>
<keyword evidence="1" id="KW-0472">Membrane</keyword>
<dbReference type="InterPro" id="IPR000914">
    <property type="entry name" value="SBP_5_dom"/>
</dbReference>